<evidence type="ECO:0000313" key="4">
    <source>
        <dbReference type="EMBL" id="MBD3934507.1"/>
    </source>
</evidence>
<sequence length="225" mass="23215">MRNRPLPARAVLAAAVLCAAAALLVVLLAPGSAPDDFGARPTAPPAAPGPEDRPRAAEDAEAAGPDGSPGTPAPERSPAAPTAVTVPRIGLDATVEPVGVQADGTVEIPEAPQAAGWYRFGTAPGASDGSAVLVGHVDFETGELGEFAALYDVRRGDTVRVDRGDAPAARYEVTARAVVDQDELPRELFRRDGPHVLTLITCAPPYDEEDGYRNNLVVTAEPAEG</sequence>
<dbReference type="GO" id="GO:0016787">
    <property type="term" value="F:hydrolase activity"/>
    <property type="evidence" value="ECO:0007669"/>
    <property type="project" value="UniProtKB-KW"/>
</dbReference>
<dbReference type="InterPro" id="IPR023365">
    <property type="entry name" value="Sortase_dom-sf"/>
</dbReference>
<gene>
    <name evidence="4" type="ORF">IF129_23450</name>
</gene>
<keyword evidence="3" id="KW-0732">Signal</keyword>
<feature type="signal peptide" evidence="3">
    <location>
        <begin position="1"/>
        <end position="28"/>
    </location>
</feature>
<organism evidence="4 5">
    <name type="scientific">Streptomyces chumphonensis</name>
    <dbReference type="NCBI Taxonomy" id="1214925"/>
    <lineage>
        <taxon>Bacteria</taxon>
        <taxon>Bacillati</taxon>
        <taxon>Actinomycetota</taxon>
        <taxon>Actinomycetes</taxon>
        <taxon>Kitasatosporales</taxon>
        <taxon>Streptomycetaceae</taxon>
        <taxon>Streptomyces</taxon>
    </lineage>
</organism>
<dbReference type="Pfam" id="PF04203">
    <property type="entry name" value="Sortase"/>
    <property type="match status" value="1"/>
</dbReference>
<dbReference type="InterPro" id="IPR042001">
    <property type="entry name" value="Sortase_F"/>
</dbReference>
<reference evidence="4" key="1">
    <citation type="submission" date="2020-09" db="EMBL/GenBank/DDBJ databases">
        <title>Secondary metabolite and genome analysis of marine Streptomyces chumphonensis KK1-2T.</title>
        <authorList>
            <person name="Phongsopitanun W."/>
            <person name="Kanchanasin P."/>
            <person name="Pittayakhajonwut P."/>
            <person name="Suwanborirux K."/>
            <person name="Tanasupawat S."/>
        </authorList>
    </citation>
    <scope>NUCLEOTIDE SEQUENCE</scope>
    <source>
        <strain evidence="4">KK1-2</strain>
    </source>
</reference>
<evidence type="ECO:0000256" key="3">
    <source>
        <dbReference type="SAM" id="SignalP"/>
    </source>
</evidence>
<keyword evidence="1" id="KW-0378">Hydrolase</keyword>
<dbReference type="SUPFAM" id="SSF63817">
    <property type="entry name" value="Sortase"/>
    <property type="match status" value="1"/>
</dbReference>
<keyword evidence="5" id="KW-1185">Reference proteome</keyword>
<evidence type="ECO:0000256" key="1">
    <source>
        <dbReference type="ARBA" id="ARBA00022801"/>
    </source>
</evidence>
<dbReference type="Gene3D" id="2.40.260.10">
    <property type="entry name" value="Sortase"/>
    <property type="match status" value="1"/>
</dbReference>
<feature type="chain" id="PRO_5038358969" evidence="3">
    <location>
        <begin position="29"/>
        <end position="225"/>
    </location>
</feature>
<comment type="caution">
    <text evidence="4">The sequence shown here is derived from an EMBL/GenBank/DDBJ whole genome shotgun (WGS) entry which is preliminary data.</text>
</comment>
<evidence type="ECO:0000256" key="2">
    <source>
        <dbReference type="SAM" id="MobiDB-lite"/>
    </source>
</evidence>
<dbReference type="Proteomes" id="UP000632289">
    <property type="component" value="Unassembled WGS sequence"/>
</dbReference>
<name>A0A927F524_9ACTN</name>
<dbReference type="EMBL" id="JACXYU010000017">
    <property type="protein sequence ID" value="MBD3934507.1"/>
    <property type="molecule type" value="Genomic_DNA"/>
</dbReference>
<protein>
    <submittedName>
        <fullName evidence="4">Class F sortase</fullName>
    </submittedName>
</protein>
<dbReference type="CDD" id="cd05829">
    <property type="entry name" value="Sortase_F"/>
    <property type="match status" value="1"/>
</dbReference>
<dbReference type="AlphaFoldDB" id="A0A927F524"/>
<feature type="region of interest" description="Disordered" evidence="2">
    <location>
        <begin position="34"/>
        <end position="82"/>
    </location>
</feature>
<accession>A0A927F524</accession>
<dbReference type="InterPro" id="IPR005754">
    <property type="entry name" value="Sortase"/>
</dbReference>
<dbReference type="RefSeq" id="WP_191211803.1">
    <property type="nucleotide sequence ID" value="NZ_BAABKL010000050.1"/>
</dbReference>
<evidence type="ECO:0000313" key="5">
    <source>
        <dbReference type="Proteomes" id="UP000632289"/>
    </source>
</evidence>
<proteinExistence type="predicted"/>